<comment type="caution">
    <text evidence="1">The sequence shown here is derived from an EMBL/GenBank/DDBJ whole genome shotgun (WGS) entry which is preliminary data.</text>
</comment>
<proteinExistence type="predicted"/>
<dbReference type="Proteomes" id="UP000790709">
    <property type="component" value="Unassembled WGS sequence"/>
</dbReference>
<protein>
    <submittedName>
        <fullName evidence="1">Uncharacterized protein</fullName>
    </submittedName>
</protein>
<dbReference type="EMBL" id="MU267260">
    <property type="protein sequence ID" value="KAH7917119.1"/>
    <property type="molecule type" value="Genomic_DNA"/>
</dbReference>
<sequence>MKPHLQASSTVIVPHSQCPVPSPYPTLLAEYLPRSHVSSRLLLPSCIPRFVSQSHPQTARFISPPGLEPVRWEDDVIADKNLFSIGGYLQVFIGGYTTTAYLSTAGKLGIIAPSSSRTSLIDIAPIQYKADLLPYSSNPKHPPHPTYHRASSPSPIRRLLDAFSLPGLELVSLEIDVIADKSIVTDAVIPAIIALFSMLAYLGFRSRISLASLLLQVARNVSNHHVNVYFVVLQPLSSKRPWAIFIFTTIVTQGLPLRRTKALLVKYSYSVRSCFLVLVQ</sequence>
<name>A0ACB8AVX2_9AGAM</name>
<organism evidence="1 2">
    <name type="scientific">Leucogyrophana mollusca</name>
    <dbReference type="NCBI Taxonomy" id="85980"/>
    <lineage>
        <taxon>Eukaryota</taxon>
        <taxon>Fungi</taxon>
        <taxon>Dikarya</taxon>
        <taxon>Basidiomycota</taxon>
        <taxon>Agaricomycotina</taxon>
        <taxon>Agaricomycetes</taxon>
        <taxon>Agaricomycetidae</taxon>
        <taxon>Boletales</taxon>
        <taxon>Boletales incertae sedis</taxon>
        <taxon>Leucogyrophana</taxon>
    </lineage>
</organism>
<gene>
    <name evidence="1" type="ORF">BV22DRAFT_1135681</name>
</gene>
<evidence type="ECO:0000313" key="2">
    <source>
        <dbReference type="Proteomes" id="UP000790709"/>
    </source>
</evidence>
<reference evidence="1" key="1">
    <citation type="journal article" date="2021" name="New Phytol.">
        <title>Evolutionary innovations through gain and loss of genes in the ectomycorrhizal Boletales.</title>
        <authorList>
            <person name="Wu G."/>
            <person name="Miyauchi S."/>
            <person name="Morin E."/>
            <person name="Kuo A."/>
            <person name="Drula E."/>
            <person name="Varga T."/>
            <person name="Kohler A."/>
            <person name="Feng B."/>
            <person name="Cao Y."/>
            <person name="Lipzen A."/>
            <person name="Daum C."/>
            <person name="Hundley H."/>
            <person name="Pangilinan J."/>
            <person name="Johnson J."/>
            <person name="Barry K."/>
            <person name="LaButti K."/>
            <person name="Ng V."/>
            <person name="Ahrendt S."/>
            <person name="Min B."/>
            <person name="Choi I.G."/>
            <person name="Park H."/>
            <person name="Plett J.M."/>
            <person name="Magnuson J."/>
            <person name="Spatafora J.W."/>
            <person name="Nagy L.G."/>
            <person name="Henrissat B."/>
            <person name="Grigoriev I.V."/>
            <person name="Yang Z.L."/>
            <person name="Xu J."/>
            <person name="Martin F.M."/>
        </authorList>
    </citation>
    <scope>NUCLEOTIDE SEQUENCE</scope>
    <source>
        <strain evidence="1">KUC20120723A-06</strain>
    </source>
</reference>
<accession>A0ACB8AVX2</accession>
<keyword evidence="2" id="KW-1185">Reference proteome</keyword>
<evidence type="ECO:0000313" key="1">
    <source>
        <dbReference type="EMBL" id="KAH7917119.1"/>
    </source>
</evidence>